<comment type="similarity">
    <text evidence="4 5">Belongs to the class I-like SAM-binding methyltransferase superfamily. C5-methyltransferase family.</text>
</comment>
<evidence type="ECO:0000313" key="8">
    <source>
        <dbReference type="EMBL" id="EEF27795.1"/>
    </source>
</evidence>
<comment type="catalytic activity">
    <reaction evidence="6">
        <text>a 2'-deoxycytidine in DNA + S-adenosyl-L-methionine = a 5-methyl-2'-deoxycytidine in DNA + S-adenosyl-L-homocysteine + H(+)</text>
        <dbReference type="Rhea" id="RHEA:13681"/>
        <dbReference type="Rhea" id="RHEA-COMP:11369"/>
        <dbReference type="Rhea" id="RHEA-COMP:11370"/>
        <dbReference type="ChEBI" id="CHEBI:15378"/>
        <dbReference type="ChEBI" id="CHEBI:57856"/>
        <dbReference type="ChEBI" id="CHEBI:59789"/>
        <dbReference type="ChEBI" id="CHEBI:85452"/>
        <dbReference type="ChEBI" id="CHEBI:85454"/>
        <dbReference type="EC" id="2.1.1.37"/>
    </reaction>
</comment>
<dbReference type="GO" id="GO:0032259">
    <property type="term" value="P:methylation"/>
    <property type="evidence" value="ECO:0007669"/>
    <property type="project" value="UniProtKB-KW"/>
</dbReference>
<dbReference type="InterPro" id="IPR001525">
    <property type="entry name" value="C5_MeTfrase"/>
</dbReference>
<keyword evidence="3 4" id="KW-0949">S-adenosyl-L-methionine</keyword>
<dbReference type="AlphaFoldDB" id="B9T8L9"/>
<dbReference type="STRING" id="3988.B9T8L9"/>
<dbReference type="EC" id="2.1.1.37" evidence="6"/>
<dbReference type="SUPFAM" id="SSF53335">
    <property type="entry name" value="S-adenosyl-L-methionine-dependent methyltransferases"/>
    <property type="match status" value="1"/>
</dbReference>
<feature type="active site" evidence="4">
    <location>
        <position position="105"/>
    </location>
</feature>
<dbReference type="PROSITE" id="PS51679">
    <property type="entry name" value="SAM_MT_C5"/>
    <property type="match status" value="1"/>
</dbReference>
<dbReference type="InParanoid" id="B9T8L9"/>
<name>B9T8L9_RICCO</name>
<evidence type="ECO:0000256" key="6">
    <source>
        <dbReference type="RuleBase" id="RU000417"/>
    </source>
</evidence>
<feature type="region of interest" description="Disordered" evidence="7">
    <location>
        <begin position="329"/>
        <end position="362"/>
    </location>
</feature>
<keyword evidence="9" id="KW-1185">Reference proteome</keyword>
<dbReference type="EMBL" id="EQ975108">
    <property type="protein sequence ID" value="EEF27795.1"/>
    <property type="molecule type" value="Genomic_DNA"/>
</dbReference>
<dbReference type="InterPro" id="IPR050390">
    <property type="entry name" value="C5-Methyltransferase"/>
</dbReference>
<evidence type="ECO:0000256" key="5">
    <source>
        <dbReference type="RuleBase" id="RU000416"/>
    </source>
</evidence>
<keyword evidence="2 4" id="KW-0808">Transferase</keyword>
<proteinExistence type="inferred from homology"/>
<organism evidence="8 9">
    <name type="scientific">Ricinus communis</name>
    <name type="common">Castor bean</name>
    <dbReference type="NCBI Taxonomy" id="3988"/>
    <lineage>
        <taxon>Eukaryota</taxon>
        <taxon>Viridiplantae</taxon>
        <taxon>Streptophyta</taxon>
        <taxon>Embryophyta</taxon>
        <taxon>Tracheophyta</taxon>
        <taxon>Spermatophyta</taxon>
        <taxon>Magnoliopsida</taxon>
        <taxon>eudicotyledons</taxon>
        <taxon>Gunneridae</taxon>
        <taxon>Pentapetalae</taxon>
        <taxon>rosids</taxon>
        <taxon>fabids</taxon>
        <taxon>Malpighiales</taxon>
        <taxon>Euphorbiaceae</taxon>
        <taxon>Acalyphoideae</taxon>
        <taxon>Acalypheae</taxon>
        <taxon>Ricinus</taxon>
    </lineage>
</organism>
<gene>
    <name evidence="8" type="ORF">RCOM_0053070</name>
</gene>
<keyword evidence="1 4" id="KW-0489">Methyltransferase</keyword>
<dbReference type="Gene3D" id="3.40.50.150">
    <property type="entry name" value="Vaccinia Virus protein VP39"/>
    <property type="match status" value="1"/>
</dbReference>
<dbReference type="PRINTS" id="PR00105">
    <property type="entry name" value="C5METTRFRASE"/>
</dbReference>
<dbReference type="InterPro" id="IPR029063">
    <property type="entry name" value="SAM-dependent_MTases_sf"/>
</dbReference>
<reference evidence="9" key="1">
    <citation type="journal article" date="2010" name="Nat. Biotechnol.">
        <title>Draft genome sequence of the oilseed species Ricinus communis.</title>
        <authorList>
            <person name="Chan A.P."/>
            <person name="Crabtree J."/>
            <person name="Zhao Q."/>
            <person name="Lorenzi H."/>
            <person name="Orvis J."/>
            <person name="Puiu D."/>
            <person name="Melake-Berhan A."/>
            <person name="Jones K.M."/>
            <person name="Redman J."/>
            <person name="Chen G."/>
            <person name="Cahoon E.B."/>
            <person name="Gedil M."/>
            <person name="Stanke M."/>
            <person name="Haas B.J."/>
            <person name="Wortman J.R."/>
            <person name="Fraser-Liggett C.M."/>
            <person name="Ravel J."/>
            <person name="Rabinowicz P.D."/>
        </authorList>
    </citation>
    <scope>NUCLEOTIDE SEQUENCE [LARGE SCALE GENOMIC DNA]</scope>
    <source>
        <strain evidence="9">cv. Hale</strain>
    </source>
</reference>
<evidence type="ECO:0000256" key="1">
    <source>
        <dbReference type="ARBA" id="ARBA00022603"/>
    </source>
</evidence>
<dbReference type="Proteomes" id="UP000008311">
    <property type="component" value="Unassembled WGS sequence"/>
</dbReference>
<protein>
    <recommendedName>
        <fullName evidence="6">Cytosine-specific methyltransferase</fullName>
        <ecNumber evidence="6">2.1.1.37</ecNumber>
    </recommendedName>
</protein>
<dbReference type="PANTHER" id="PTHR10629">
    <property type="entry name" value="CYTOSINE-SPECIFIC METHYLTRANSFERASE"/>
    <property type="match status" value="1"/>
</dbReference>
<evidence type="ECO:0000313" key="9">
    <source>
        <dbReference type="Proteomes" id="UP000008311"/>
    </source>
</evidence>
<dbReference type="GO" id="GO:0003886">
    <property type="term" value="F:DNA (cytosine-5-)-methyltransferase activity"/>
    <property type="evidence" value="ECO:0007669"/>
    <property type="project" value="UniProtKB-EC"/>
</dbReference>
<evidence type="ECO:0000256" key="4">
    <source>
        <dbReference type="PROSITE-ProRule" id="PRU01016"/>
    </source>
</evidence>
<dbReference type="InterPro" id="IPR018117">
    <property type="entry name" value="C5_DNA_meth_AS"/>
</dbReference>
<dbReference type="Pfam" id="PF00145">
    <property type="entry name" value="DNA_methylase"/>
    <property type="match status" value="1"/>
</dbReference>
<dbReference type="NCBIfam" id="TIGR00675">
    <property type="entry name" value="dcm"/>
    <property type="match status" value="1"/>
</dbReference>
<dbReference type="eggNOG" id="ENOG502RYYW">
    <property type="taxonomic scope" value="Eukaryota"/>
</dbReference>
<sequence>MEGPTSNTSMSKLKFIDLFAGCGGLSLGLSLGGLEGQFAIERDAMAFETFKENFLAARDLPIARFAWPQWLALQPWSIDELLDKHGIEVAGLAHQIDVLAGGPPCQGFSFAGKRQETDPRNQLFEKYAQVVDTIRPRVLVLENVPGMRVAHSSPDTPGGGRAKAGESFYDKLRKKLETMGYEVHGQVLDASRYGVPQKRSRLIVIGLEKQLAERLDGGPRRVFELMEEQRATQLRELGLGETITARDAISDLEVEGAARKPCADPQSRGPFEEAVYKEPLTPYQRLMHGACSSDAMDSMRLARHSAKVRDRFAAILDECRRGVRLDQASRERHGLKKHRGKREAPRLPRLVPLPGTIYHRRP</sequence>
<accession>B9T8L9</accession>
<evidence type="ECO:0000256" key="2">
    <source>
        <dbReference type="ARBA" id="ARBA00022679"/>
    </source>
</evidence>
<dbReference type="PROSITE" id="PS00094">
    <property type="entry name" value="C5_MTASE_1"/>
    <property type="match status" value="1"/>
</dbReference>
<dbReference type="PANTHER" id="PTHR10629:SF52">
    <property type="entry name" value="DNA (CYTOSINE-5)-METHYLTRANSFERASE 1"/>
    <property type="match status" value="1"/>
</dbReference>
<evidence type="ECO:0000256" key="3">
    <source>
        <dbReference type="ARBA" id="ARBA00022691"/>
    </source>
</evidence>
<evidence type="ECO:0000256" key="7">
    <source>
        <dbReference type="SAM" id="MobiDB-lite"/>
    </source>
</evidence>